<accession>A0A559MNM9</accession>
<dbReference type="SUPFAM" id="SSF82771">
    <property type="entry name" value="GIY-YIG endonuclease"/>
    <property type="match status" value="1"/>
</dbReference>
<evidence type="ECO:0000313" key="3">
    <source>
        <dbReference type="Proteomes" id="UP000315522"/>
    </source>
</evidence>
<dbReference type="Gene3D" id="3.40.1440.10">
    <property type="entry name" value="GIY-YIG endonuclease"/>
    <property type="match status" value="1"/>
</dbReference>
<name>A0A559MNM9_9HELO</name>
<proteinExistence type="predicted"/>
<evidence type="ECO:0000313" key="2">
    <source>
        <dbReference type="EMBL" id="TVY94563.1"/>
    </source>
</evidence>
<feature type="domain" description="GIY-YIG" evidence="1">
    <location>
        <begin position="64"/>
        <end position="141"/>
    </location>
</feature>
<dbReference type="Pfam" id="PF01541">
    <property type="entry name" value="GIY-YIG"/>
    <property type="match status" value="1"/>
</dbReference>
<dbReference type="InterPro" id="IPR000305">
    <property type="entry name" value="GIY-YIG_endonuc"/>
</dbReference>
<dbReference type="InterPro" id="IPR006350">
    <property type="entry name" value="Intron_endoG1"/>
</dbReference>
<comment type="caution">
    <text evidence="2">The sequence shown here is derived from an EMBL/GenBank/DDBJ whole genome shotgun (WGS) entry which is preliminary data.</text>
</comment>
<dbReference type="NCBIfam" id="TIGR01453">
    <property type="entry name" value="grpIintron_endo"/>
    <property type="match status" value="1"/>
</dbReference>
<protein>
    <recommendedName>
        <fullName evidence="1">GIY-YIG domain-containing protein</fullName>
    </recommendedName>
</protein>
<dbReference type="InterPro" id="IPR035901">
    <property type="entry name" value="GIY-YIG_endonuc_sf"/>
</dbReference>
<dbReference type="GO" id="GO:0004519">
    <property type="term" value="F:endonuclease activity"/>
    <property type="evidence" value="ECO:0007669"/>
    <property type="project" value="InterPro"/>
</dbReference>
<dbReference type="EMBL" id="QGML01000001">
    <property type="protein sequence ID" value="TVY94563.1"/>
    <property type="molecule type" value="Genomic_DNA"/>
</dbReference>
<evidence type="ECO:0000259" key="1">
    <source>
        <dbReference type="PROSITE" id="PS50164"/>
    </source>
</evidence>
<keyword evidence="3" id="KW-1185">Reference proteome</keyword>
<organism evidence="2 3">
    <name type="scientific">Lachnellula willkommii</name>
    <dbReference type="NCBI Taxonomy" id="215461"/>
    <lineage>
        <taxon>Eukaryota</taxon>
        <taxon>Fungi</taxon>
        <taxon>Dikarya</taxon>
        <taxon>Ascomycota</taxon>
        <taxon>Pezizomycotina</taxon>
        <taxon>Leotiomycetes</taxon>
        <taxon>Helotiales</taxon>
        <taxon>Lachnaceae</taxon>
        <taxon>Lachnellula</taxon>
    </lineage>
</organism>
<dbReference type="PROSITE" id="PS50164">
    <property type="entry name" value="GIY_YIG"/>
    <property type="match status" value="1"/>
</dbReference>
<gene>
    <name evidence="2" type="ORF">LAWI1_G000188</name>
</gene>
<sequence length="141" mass="16046">MLGVKAKAKKCFFDAKIYLNKSKAIVKRFNHNIGGPGGSPNDNFVMFFYNVQESKRVIYKSLRGKSGVYLFINNVTKDLYVGSSITLSKRMTSHFYYANSDEDTNIVLTRAMRKYKLKNFSLGVLDICISDTILCSDLEQK</sequence>
<reference evidence="2 3" key="1">
    <citation type="submission" date="2018-05" db="EMBL/GenBank/DDBJ databases">
        <title>Genome sequencing and assembly of the regulated plant pathogen Lachnellula willkommii and related sister species for the development of diagnostic species identification markers.</title>
        <authorList>
            <person name="Giroux E."/>
            <person name="Bilodeau G."/>
        </authorList>
    </citation>
    <scope>NUCLEOTIDE SEQUENCE [LARGE SCALE GENOMIC DNA]</scope>
    <source>
        <strain evidence="2 3">CBS 172.35</strain>
    </source>
</reference>
<dbReference type="Proteomes" id="UP000315522">
    <property type="component" value="Unassembled WGS sequence"/>
</dbReference>
<dbReference type="AlphaFoldDB" id="A0A559MNM9"/>